<evidence type="ECO:0000313" key="3">
    <source>
        <dbReference type="EMBL" id="RNL78254.1"/>
    </source>
</evidence>
<feature type="transmembrane region" description="Helical" evidence="1">
    <location>
        <begin position="37"/>
        <end position="54"/>
    </location>
</feature>
<dbReference type="EMBL" id="RJSG01000002">
    <property type="protein sequence ID" value="RNL78254.1"/>
    <property type="molecule type" value="Genomic_DNA"/>
</dbReference>
<feature type="transmembrane region" description="Helical" evidence="1">
    <location>
        <begin position="292"/>
        <end position="312"/>
    </location>
</feature>
<dbReference type="Proteomes" id="UP000277094">
    <property type="component" value="Unassembled WGS sequence"/>
</dbReference>
<reference evidence="3 4" key="1">
    <citation type="submission" date="2018-11" db="EMBL/GenBank/DDBJ databases">
        <authorList>
            <person name="Li F."/>
        </authorList>
    </citation>
    <scope>NUCLEOTIDE SEQUENCE [LARGE SCALE GENOMIC DNA]</scope>
    <source>
        <strain evidence="3 4">KIS18-7</strain>
    </source>
</reference>
<feature type="transmembrane region" description="Helical" evidence="1">
    <location>
        <begin position="138"/>
        <end position="156"/>
    </location>
</feature>
<dbReference type="AlphaFoldDB" id="A0A3N0DRI9"/>
<evidence type="ECO:0000256" key="1">
    <source>
        <dbReference type="SAM" id="Phobius"/>
    </source>
</evidence>
<protein>
    <submittedName>
        <fullName evidence="3">Acyltransferase</fullName>
    </submittedName>
</protein>
<keyword evidence="1" id="KW-0472">Membrane</keyword>
<dbReference type="InterPro" id="IPR002656">
    <property type="entry name" value="Acyl_transf_3_dom"/>
</dbReference>
<feature type="transmembrane region" description="Helical" evidence="1">
    <location>
        <begin position="12"/>
        <end position="31"/>
    </location>
</feature>
<dbReference type="GO" id="GO:0016747">
    <property type="term" value="F:acyltransferase activity, transferring groups other than amino-acyl groups"/>
    <property type="evidence" value="ECO:0007669"/>
    <property type="project" value="InterPro"/>
</dbReference>
<keyword evidence="3" id="KW-0012">Acyltransferase</keyword>
<feature type="transmembrane region" description="Helical" evidence="1">
    <location>
        <begin position="266"/>
        <end position="286"/>
    </location>
</feature>
<feature type="transmembrane region" description="Helical" evidence="1">
    <location>
        <begin position="106"/>
        <end position="126"/>
    </location>
</feature>
<evidence type="ECO:0000313" key="4">
    <source>
        <dbReference type="Proteomes" id="UP000277094"/>
    </source>
</evidence>
<feature type="domain" description="Acyltransferase 3" evidence="2">
    <location>
        <begin position="8"/>
        <end position="291"/>
    </location>
</feature>
<name>A0A3N0DRI9_9ACTN</name>
<dbReference type="Pfam" id="PF01757">
    <property type="entry name" value="Acyl_transf_3"/>
    <property type="match status" value="1"/>
</dbReference>
<dbReference type="PANTHER" id="PTHR37312:SF1">
    <property type="entry name" value="MEMBRANE-BOUND ACYLTRANSFERASE YKRP-RELATED"/>
    <property type="match status" value="1"/>
</dbReference>
<dbReference type="PANTHER" id="PTHR37312">
    <property type="entry name" value="MEMBRANE-BOUND ACYLTRANSFERASE YKRP-RELATED"/>
    <property type="match status" value="1"/>
</dbReference>
<organism evidence="3 4">
    <name type="scientific">Nocardioides marmorisolisilvae</name>
    <dbReference type="NCBI Taxonomy" id="1542737"/>
    <lineage>
        <taxon>Bacteria</taxon>
        <taxon>Bacillati</taxon>
        <taxon>Actinomycetota</taxon>
        <taxon>Actinomycetes</taxon>
        <taxon>Propionibacteriales</taxon>
        <taxon>Nocardioidaceae</taxon>
        <taxon>Nocardioides</taxon>
    </lineage>
</organism>
<keyword evidence="1" id="KW-0812">Transmembrane</keyword>
<feature type="transmembrane region" description="Helical" evidence="1">
    <location>
        <begin position="66"/>
        <end position="86"/>
    </location>
</feature>
<feature type="transmembrane region" description="Helical" evidence="1">
    <location>
        <begin position="200"/>
        <end position="221"/>
    </location>
</feature>
<sequence length="344" mass="37111">MPNTRERGLDAVRVLAMVAIVAGHLWTTSAWVRPVLYTWHVPVFFFLTGFLWNERRGLLAEVRQRTLTVLLPFTAWVVLLTLVVNHGRFWPALHEVALEAWHADGFVRPFWAFWFALALFFSTLLYRAITPLPWTARVAVVIAATVAVATAASTGHHLALDLGQGVLGTGWILAGHALRATSRRAQRRWGEWHDLRSYRAALGALLLVGAALGIAASPTALDVDLGRLDLGAPVVSVLVSLVICAGLVLLGSAVPGSSVPAITTDLARAALVVMLVHLAVIDQVGALAHRSVGELVVVLAAAWGIGLVLLGVPRTWWLTGQRERPAAPLKTSQRIPQPAPAHAE</sequence>
<keyword evidence="4" id="KW-1185">Reference proteome</keyword>
<evidence type="ECO:0000259" key="2">
    <source>
        <dbReference type="Pfam" id="PF01757"/>
    </source>
</evidence>
<dbReference type="InterPro" id="IPR052734">
    <property type="entry name" value="Nod_factor_acetyltransferase"/>
</dbReference>
<feature type="transmembrane region" description="Helical" evidence="1">
    <location>
        <begin position="233"/>
        <end position="254"/>
    </location>
</feature>
<gene>
    <name evidence="3" type="ORF">EFL95_03840</name>
</gene>
<accession>A0A3N0DRI9</accession>
<comment type="caution">
    <text evidence="3">The sequence shown here is derived from an EMBL/GenBank/DDBJ whole genome shotgun (WGS) entry which is preliminary data.</text>
</comment>
<dbReference type="OrthoDB" id="3746662at2"/>
<dbReference type="RefSeq" id="WP_123232753.1">
    <property type="nucleotide sequence ID" value="NZ_RJSG01000002.1"/>
</dbReference>
<keyword evidence="1" id="KW-1133">Transmembrane helix</keyword>
<proteinExistence type="predicted"/>
<keyword evidence="3" id="KW-0808">Transferase</keyword>